<reference evidence="2" key="1">
    <citation type="submission" date="2023-06" db="EMBL/GenBank/DDBJ databases">
        <title>Genome-scale phylogeny and comparative genomics of the fungal order Sordariales.</title>
        <authorList>
            <consortium name="Lawrence Berkeley National Laboratory"/>
            <person name="Hensen N."/>
            <person name="Bonometti L."/>
            <person name="Westerberg I."/>
            <person name="Brannstrom I.O."/>
            <person name="Guillou S."/>
            <person name="Cros-Aarteil S."/>
            <person name="Calhoun S."/>
            <person name="Haridas S."/>
            <person name="Kuo A."/>
            <person name="Mondo S."/>
            <person name="Pangilinan J."/>
            <person name="Riley R."/>
            <person name="Labutti K."/>
            <person name="Andreopoulos B."/>
            <person name="Lipzen A."/>
            <person name="Chen C."/>
            <person name="Yanf M."/>
            <person name="Daum C."/>
            <person name="Ng V."/>
            <person name="Clum A."/>
            <person name="Steindorff A."/>
            <person name="Ohm R."/>
            <person name="Martin F."/>
            <person name="Silar P."/>
            <person name="Natvig D."/>
            <person name="Lalanne C."/>
            <person name="Gautier V."/>
            <person name="Ament-Velasquez S.L."/>
            <person name="Kruys A."/>
            <person name="Hutchinson M.I."/>
            <person name="Powell A.J."/>
            <person name="Barry K."/>
            <person name="Miller A.N."/>
            <person name="Grigoriev I.V."/>
            <person name="Debuchy R."/>
            <person name="Gladieux P."/>
            <person name="Thoren M.H."/>
            <person name="Johannesson H."/>
        </authorList>
    </citation>
    <scope>NUCLEOTIDE SEQUENCE</scope>
    <source>
        <strain evidence="2">CBS 540.89</strain>
    </source>
</reference>
<dbReference type="Proteomes" id="UP001172159">
    <property type="component" value="Unassembled WGS sequence"/>
</dbReference>
<keyword evidence="3" id="KW-1185">Reference proteome</keyword>
<comment type="caution">
    <text evidence="2">The sequence shown here is derived from an EMBL/GenBank/DDBJ whole genome shotgun (WGS) entry which is preliminary data.</text>
</comment>
<evidence type="ECO:0000313" key="3">
    <source>
        <dbReference type="Proteomes" id="UP001172159"/>
    </source>
</evidence>
<organism evidence="2 3">
    <name type="scientific">Apiosordaria backusii</name>
    <dbReference type="NCBI Taxonomy" id="314023"/>
    <lineage>
        <taxon>Eukaryota</taxon>
        <taxon>Fungi</taxon>
        <taxon>Dikarya</taxon>
        <taxon>Ascomycota</taxon>
        <taxon>Pezizomycotina</taxon>
        <taxon>Sordariomycetes</taxon>
        <taxon>Sordariomycetidae</taxon>
        <taxon>Sordariales</taxon>
        <taxon>Lasiosphaeriaceae</taxon>
        <taxon>Apiosordaria</taxon>
    </lineage>
</organism>
<gene>
    <name evidence="2" type="ORF">B0T21DRAFT_353201</name>
</gene>
<name>A0AA39ZV16_9PEZI</name>
<feature type="region of interest" description="Disordered" evidence="1">
    <location>
        <begin position="98"/>
        <end position="118"/>
    </location>
</feature>
<dbReference type="EMBL" id="JAUKTV010000021">
    <property type="protein sequence ID" value="KAK0704249.1"/>
    <property type="molecule type" value="Genomic_DNA"/>
</dbReference>
<sequence>MDVVMVHVVISQASTSFNNQNWYNSDLRKALREHNLQDRVKWVSQIVNDVGLCWSPGCNCGAQQALLAEDTAQNYDFHHTILHNVRYAQATSLLPAAHHGHWQQGQGRPPHGETPHDNFAEKSSHLSLVVDLGFGFNNLRICHDLLPRLGQGKSKAELGIFVKFRAL</sequence>
<evidence type="ECO:0000313" key="2">
    <source>
        <dbReference type="EMBL" id="KAK0704249.1"/>
    </source>
</evidence>
<evidence type="ECO:0000256" key="1">
    <source>
        <dbReference type="SAM" id="MobiDB-lite"/>
    </source>
</evidence>
<proteinExistence type="predicted"/>
<dbReference type="AlphaFoldDB" id="A0AA39ZV16"/>
<accession>A0AA39ZV16</accession>
<protein>
    <submittedName>
        <fullName evidence="2">Uncharacterized protein</fullName>
    </submittedName>
</protein>